<name>A0ABV1GBK9_9FIRM</name>
<feature type="binding site" evidence="4">
    <location>
        <position position="284"/>
    </location>
    <ligand>
        <name>S-adenosyl-L-methionine</name>
        <dbReference type="ChEBI" id="CHEBI:59789"/>
    </ligand>
</feature>
<keyword evidence="7" id="KW-1185">Reference proteome</keyword>
<dbReference type="PANTHER" id="PTHR11061">
    <property type="entry name" value="RNA M5U METHYLTRANSFERASE"/>
    <property type="match status" value="1"/>
</dbReference>
<dbReference type="EMBL" id="JBBMFA010000034">
    <property type="protein sequence ID" value="MEQ2519062.1"/>
    <property type="molecule type" value="Genomic_DNA"/>
</dbReference>
<feature type="domain" description="TRAM" evidence="5">
    <location>
        <begin position="2"/>
        <end position="60"/>
    </location>
</feature>
<dbReference type="GO" id="GO:0032259">
    <property type="term" value="P:methylation"/>
    <property type="evidence" value="ECO:0007669"/>
    <property type="project" value="UniProtKB-KW"/>
</dbReference>
<evidence type="ECO:0000313" key="6">
    <source>
        <dbReference type="EMBL" id="MEQ2519062.1"/>
    </source>
</evidence>
<dbReference type="RefSeq" id="WP_349214290.1">
    <property type="nucleotide sequence ID" value="NZ_JBBMFA010000034.1"/>
</dbReference>
<dbReference type="InterPro" id="IPR012340">
    <property type="entry name" value="NA-bd_OB-fold"/>
</dbReference>
<reference evidence="6 7" key="1">
    <citation type="submission" date="2024-03" db="EMBL/GenBank/DDBJ databases">
        <title>Human intestinal bacterial collection.</title>
        <authorList>
            <person name="Pauvert C."/>
            <person name="Hitch T.C.A."/>
            <person name="Clavel T."/>
        </authorList>
    </citation>
    <scope>NUCLEOTIDE SEQUENCE [LARGE SCALE GENOMIC DNA]</scope>
    <source>
        <strain evidence="6 7">CLA-JM-H11</strain>
    </source>
</reference>
<dbReference type="InterPro" id="IPR029063">
    <property type="entry name" value="SAM-dependent_MTases_sf"/>
</dbReference>
<dbReference type="Gene3D" id="2.40.50.140">
    <property type="entry name" value="Nucleic acid-binding proteins"/>
    <property type="match status" value="1"/>
</dbReference>
<evidence type="ECO:0000256" key="1">
    <source>
        <dbReference type="ARBA" id="ARBA00022603"/>
    </source>
</evidence>
<dbReference type="CDD" id="cd02440">
    <property type="entry name" value="AdoMet_MTases"/>
    <property type="match status" value="1"/>
</dbReference>
<dbReference type="Gene3D" id="2.40.50.1070">
    <property type="match status" value="1"/>
</dbReference>
<feature type="active site" description="Nucleophile" evidence="4">
    <location>
        <position position="409"/>
    </location>
</feature>
<gene>
    <name evidence="6" type="primary">rlmD</name>
    <name evidence="6" type="ORF">WMO24_01210</name>
</gene>
<dbReference type="NCBIfam" id="TIGR00479">
    <property type="entry name" value="rumA"/>
    <property type="match status" value="1"/>
</dbReference>
<dbReference type="GO" id="GO:0008168">
    <property type="term" value="F:methyltransferase activity"/>
    <property type="evidence" value="ECO:0007669"/>
    <property type="project" value="UniProtKB-KW"/>
</dbReference>
<evidence type="ECO:0000259" key="5">
    <source>
        <dbReference type="PROSITE" id="PS50926"/>
    </source>
</evidence>
<comment type="similarity">
    <text evidence="4">Belongs to the class I-like SAM-binding methyltransferase superfamily. RNA M5U methyltransferase family.</text>
</comment>
<feature type="binding site" evidence="4">
    <location>
        <position position="313"/>
    </location>
    <ligand>
        <name>S-adenosyl-L-methionine</name>
        <dbReference type="ChEBI" id="CHEBI:59789"/>
    </ligand>
</feature>
<dbReference type="SUPFAM" id="SSF50249">
    <property type="entry name" value="Nucleic acid-binding proteins"/>
    <property type="match status" value="1"/>
</dbReference>
<evidence type="ECO:0000313" key="7">
    <source>
        <dbReference type="Proteomes" id="UP001477672"/>
    </source>
</evidence>
<dbReference type="Gene3D" id="3.40.50.150">
    <property type="entry name" value="Vaccinia Virus protein VP39"/>
    <property type="match status" value="1"/>
</dbReference>
<dbReference type="InterPro" id="IPR002792">
    <property type="entry name" value="TRAM_dom"/>
</dbReference>
<dbReference type="PROSITE" id="PS51687">
    <property type="entry name" value="SAM_MT_RNA_M5U"/>
    <property type="match status" value="1"/>
</dbReference>
<keyword evidence="3 4" id="KW-0949">S-adenosyl-L-methionine</keyword>
<evidence type="ECO:0000256" key="4">
    <source>
        <dbReference type="PROSITE-ProRule" id="PRU01024"/>
    </source>
</evidence>
<dbReference type="Pfam" id="PF05958">
    <property type="entry name" value="tRNA_U5-meth_tr"/>
    <property type="match status" value="1"/>
</dbReference>
<sequence>MSVKKNQIIPLQITSLSSDGNGVGRYNGMAIFVPFTAVGDEADVRVVKVCKHHAFGIIETLHQPGADRETPVCPIFSKCGGCQFQHLTYHAELDAKEQFVRDAMLRIGDIDHPVSPILPSPLSARYRNKVQYPLTQDESGAVIAGFYAGRSHRVIPCTDCILQPKLLNEIARTLCALLTQYHISVYREETHTGLVRHLYLRHAITTDQVLVCLVCNGNQLPHSEEICRDLTARHPEVCSIVLNVNRQQTNVITGLQCISLCGNGLLADEMAGVPVELGPLSFYQVNTRGANQLYSVVQTFAELTGKELLLDLYCGAGTIGLSMAAQCQKLIGVEIIPQAVESARQNAERMGVRHAEFFCADAGQATQRLAAQSLHPDVIVLDPPRKGCDSATLQAVLQMNPPKIVMVSCNVSTAARDVRFLCENGYQVQAIQPVDMFPRTKHVEAVIGLIRP</sequence>
<accession>A0ABV1GBK9</accession>
<comment type="caution">
    <text evidence="6">The sequence shown here is derived from an EMBL/GenBank/DDBJ whole genome shotgun (WGS) entry which is preliminary data.</text>
</comment>
<dbReference type="InterPro" id="IPR010280">
    <property type="entry name" value="U5_MeTrfase_fam"/>
</dbReference>
<protein>
    <submittedName>
        <fullName evidence="6">23S rRNA (Uracil(1939)-C(5))-methyltransferase RlmD</fullName>
        <ecNumber evidence="6">2.1.1.190</ecNumber>
    </submittedName>
</protein>
<dbReference type="Pfam" id="PF01938">
    <property type="entry name" value="TRAM"/>
    <property type="match status" value="1"/>
</dbReference>
<dbReference type="PROSITE" id="PS50926">
    <property type="entry name" value="TRAM"/>
    <property type="match status" value="1"/>
</dbReference>
<dbReference type="Proteomes" id="UP001477672">
    <property type="component" value="Unassembled WGS sequence"/>
</dbReference>
<evidence type="ECO:0000256" key="3">
    <source>
        <dbReference type="ARBA" id="ARBA00022691"/>
    </source>
</evidence>
<feature type="binding site" evidence="4">
    <location>
        <position position="334"/>
    </location>
    <ligand>
        <name>S-adenosyl-L-methionine</name>
        <dbReference type="ChEBI" id="CHEBI:59789"/>
    </ligand>
</feature>
<feature type="binding site" evidence="4">
    <location>
        <position position="382"/>
    </location>
    <ligand>
        <name>S-adenosyl-L-methionine</name>
        <dbReference type="ChEBI" id="CHEBI:59789"/>
    </ligand>
</feature>
<keyword evidence="1 4" id="KW-0489">Methyltransferase</keyword>
<dbReference type="SUPFAM" id="SSF53335">
    <property type="entry name" value="S-adenosyl-L-methionine-dependent methyltransferases"/>
    <property type="match status" value="1"/>
</dbReference>
<proteinExistence type="inferred from homology"/>
<evidence type="ECO:0000256" key="2">
    <source>
        <dbReference type="ARBA" id="ARBA00022679"/>
    </source>
</evidence>
<dbReference type="EC" id="2.1.1.190" evidence="6"/>
<dbReference type="PANTHER" id="PTHR11061:SF30">
    <property type="entry name" value="TRNA (URACIL(54)-C(5))-METHYLTRANSFERASE"/>
    <property type="match status" value="1"/>
</dbReference>
<keyword evidence="2 4" id="KW-0808">Transferase</keyword>
<organism evidence="6 7">
    <name type="scientific">Ruthenibacterium intestinale</name>
    <dbReference type="NCBI Taxonomy" id="3133163"/>
    <lineage>
        <taxon>Bacteria</taxon>
        <taxon>Bacillati</taxon>
        <taxon>Bacillota</taxon>
        <taxon>Clostridia</taxon>
        <taxon>Eubacteriales</taxon>
        <taxon>Oscillospiraceae</taxon>
        <taxon>Ruthenibacterium</taxon>
    </lineage>
</organism>